<dbReference type="GO" id="GO:0005829">
    <property type="term" value="C:cytosol"/>
    <property type="evidence" value="ECO:0007669"/>
    <property type="project" value="TreeGrafter"/>
</dbReference>
<dbReference type="Gene3D" id="3.40.250.10">
    <property type="entry name" value="Rhodanese-like domain"/>
    <property type="match status" value="1"/>
</dbReference>
<dbReference type="PANTHER" id="PTHR10953:SF102">
    <property type="entry name" value="ADENYLYLTRANSFERASE AND SULFURTRANSFERASE MOCS3"/>
    <property type="match status" value="1"/>
</dbReference>
<evidence type="ECO:0000256" key="1">
    <source>
        <dbReference type="ARBA" id="ARBA00009919"/>
    </source>
</evidence>
<dbReference type="InterPro" id="IPR035985">
    <property type="entry name" value="Ubiquitin-activating_enz"/>
</dbReference>
<dbReference type="CDD" id="cd00757">
    <property type="entry name" value="ThiF_MoeB_HesA_family"/>
    <property type="match status" value="1"/>
</dbReference>
<dbReference type="GO" id="GO:0004792">
    <property type="term" value="F:thiosulfate-cyanide sulfurtransferase activity"/>
    <property type="evidence" value="ECO:0007669"/>
    <property type="project" value="TreeGrafter"/>
</dbReference>
<dbReference type="SUPFAM" id="SSF52821">
    <property type="entry name" value="Rhodanese/Cell cycle control phosphatase"/>
    <property type="match status" value="1"/>
</dbReference>
<sequence>MRSSQEFIEEARKEIAEVTVSDVEQMLDTDQDFILLDVRDNDEYRAGYIPSATYVSRGMLEFEIEDYVAERDKPIVVYCAGGFRSLLAAQVLKQMGYTDTTSMAGGFRAWSNAGNQVDKPMPMTPDQLERYSRHFMLQEIGEEGQAKLLNSKVLLTGAGGLGSPAAVYLAAAGVGTIGIVDSDIVDLSNLQRQILHHTGDLDKPKVQSSVETINSINPDINVVPHLLRLDESNVIEIFEQYDLILDGTDNFATRYLINDAAVLLDKTVVHGSIFQFEGQLTVFDPTQGPCYRCMFPTPPPPGMVPS</sequence>
<dbReference type="Gene3D" id="3.40.50.720">
    <property type="entry name" value="NAD(P)-binding Rossmann-like Domain"/>
    <property type="match status" value="1"/>
</dbReference>
<dbReference type="InterPro" id="IPR001763">
    <property type="entry name" value="Rhodanese-like_dom"/>
</dbReference>
<dbReference type="GO" id="GO:0008641">
    <property type="term" value="F:ubiquitin-like modifier activating enzyme activity"/>
    <property type="evidence" value="ECO:0007669"/>
    <property type="project" value="InterPro"/>
</dbReference>
<dbReference type="InterPro" id="IPR036873">
    <property type="entry name" value="Rhodanese-like_dom_sf"/>
</dbReference>
<name>A0A382DU86_9ZZZZ</name>
<organism evidence="3">
    <name type="scientific">marine metagenome</name>
    <dbReference type="NCBI Taxonomy" id="408172"/>
    <lineage>
        <taxon>unclassified sequences</taxon>
        <taxon>metagenomes</taxon>
        <taxon>ecological metagenomes</taxon>
    </lineage>
</organism>
<gene>
    <name evidence="3" type="ORF">METZ01_LOCUS194679</name>
</gene>
<dbReference type="InterPro" id="IPR000594">
    <property type="entry name" value="ThiF_NAD_FAD-bd"/>
</dbReference>
<dbReference type="EMBL" id="UINC01041067">
    <property type="protein sequence ID" value="SVB41825.1"/>
    <property type="molecule type" value="Genomic_DNA"/>
</dbReference>
<dbReference type="PROSITE" id="PS50206">
    <property type="entry name" value="RHODANESE_3"/>
    <property type="match status" value="1"/>
</dbReference>
<dbReference type="Pfam" id="PF00899">
    <property type="entry name" value="ThiF"/>
    <property type="match status" value="1"/>
</dbReference>
<comment type="similarity">
    <text evidence="1">Belongs to the HesA/MoeB/ThiF family.</text>
</comment>
<feature type="domain" description="Rhodanese" evidence="2">
    <location>
        <begin position="29"/>
        <end position="119"/>
    </location>
</feature>
<dbReference type="PANTHER" id="PTHR10953">
    <property type="entry name" value="UBIQUITIN-ACTIVATING ENZYME E1"/>
    <property type="match status" value="1"/>
</dbReference>
<dbReference type="SUPFAM" id="SSF69572">
    <property type="entry name" value="Activating enzymes of the ubiquitin-like proteins"/>
    <property type="match status" value="1"/>
</dbReference>
<dbReference type="SMART" id="SM00450">
    <property type="entry name" value="RHOD"/>
    <property type="match status" value="1"/>
</dbReference>
<proteinExistence type="inferred from homology"/>
<dbReference type="GO" id="GO:0016779">
    <property type="term" value="F:nucleotidyltransferase activity"/>
    <property type="evidence" value="ECO:0007669"/>
    <property type="project" value="TreeGrafter"/>
</dbReference>
<evidence type="ECO:0000259" key="2">
    <source>
        <dbReference type="PROSITE" id="PS50206"/>
    </source>
</evidence>
<reference evidence="3" key="1">
    <citation type="submission" date="2018-05" db="EMBL/GenBank/DDBJ databases">
        <authorList>
            <person name="Lanie J.A."/>
            <person name="Ng W.-L."/>
            <person name="Kazmierczak K.M."/>
            <person name="Andrzejewski T.M."/>
            <person name="Davidsen T.M."/>
            <person name="Wayne K.J."/>
            <person name="Tettelin H."/>
            <person name="Glass J.I."/>
            <person name="Rusch D."/>
            <person name="Podicherti R."/>
            <person name="Tsui H.-C.T."/>
            <person name="Winkler M.E."/>
        </authorList>
    </citation>
    <scope>NUCLEOTIDE SEQUENCE</scope>
</reference>
<dbReference type="InterPro" id="IPR045886">
    <property type="entry name" value="ThiF/MoeB/HesA"/>
</dbReference>
<evidence type="ECO:0000313" key="3">
    <source>
        <dbReference type="EMBL" id="SVB41825.1"/>
    </source>
</evidence>
<dbReference type="Pfam" id="PF00581">
    <property type="entry name" value="Rhodanese"/>
    <property type="match status" value="1"/>
</dbReference>
<protein>
    <recommendedName>
        <fullName evidence="2">Rhodanese domain-containing protein</fullName>
    </recommendedName>
</protein>
<accession>A0A382DU86</accession>
<dbReference type="FunFam" id="3.40.50.720:FF:000080">
    <property type="entry name" value="Thiazole biosynthesis adenylyltransferase ThiF"/>
    <property type="match status" value="1"/>
</dbReference>
<dbReference type="AlphaFoldDB" id="A0A382DU86"/>
<dbReference type="GO" id="GO:0008146">
    <property type="term" value="F:sulfotransferase activity"/>
    <property type="evidence" value="ECO:0007669"/>
    <property type="project" value="TreeGrafter"/>
</dbReference>